<dbReference type="OrthoDB" id="2143914at2759"/>
<dbReference type="PANTHER" id="PTHR45614:SF229">
    <property type="entry name" value="MYB TRANSCRIPTION FACTOR-LIKE PROTEIN-RELATED"/>
    <property type="match status" value="1"/>
</dbReference>
<name>A0A8X7ZB26_POPTO</name>
<evidence type="ECO:0000256" key="2">
    <source>
        <dbReference type="ARBA" id="ARBA00022737"/>
    </source>
</evidence>
<feature type="compositionally biased region" description="Polar residues" evidence="7">
    <location>
        <begin position="259"/>
        <end position="278"/>
    </location>
</feature>
<dbReference type="PROSITE" id="PS51294">
    <property type="entry name" value="HTH_MYB"/>
    <property type="match status" value="2"/>
</dbReference>
<dbReference type="SMART" id="SM00717">
    <property type="entry name" value="SANT"/>
    <property type="match status" value="2"/>
</dbReference>
<dbReference type="InterPro" id="IPR001005">
    <property type="entry name" value="SANT/Myb"/>
</dbReference>
<evidence type="ECO:0000313" key="10">
    <source>
        <dbReference type="EMBL" id="KAG6760150.1"/>
    </source>
</evidence>
<accession>A0A8X7ZB26</accession>
<dbReference type="GO" id="GO:0005634">
    <property type="term" value="C:nucleus"/>
    <property type="evidence" value="ECO:0007669"/>
    <property type="project" value="UniProtKB-SubCell"/>
</dbReference>
<dbReference type="Proteomes" id="UP000886885">
    <property type="component" value="Chromosome 10A"/>
</dbReference>
<proteinExistence type="predicted"/>
<feature type="compositionally biased region" description="Basic and acidic residues" evidence="7">
    <location>
        <begin position="13"/>
        <end position="22"/>
    </location>
</feature>
<evidence type="ECO:0000256" key="6">
    <source>
        <dbReference type="ARBA" id="ARBA00023242"/>
    </source>
</evidence>
<evidence type="ECO:0000313" key="11">
    <source>
        <dbReference type="Proteomes" id="UP000886885"/>
    </source>
</evidence>
<evidence type="ECO:0000256" key="4">
    <source>
        <dbReference type="ARBA" id="ARBA00023125"/>
    </source>
</evidence>
<evidence type="ECO:0000256" key="5">
    <source>
        <dbReference type="ARBA" id="ARBA00023163"/>
    </source>
</evidence>
<feature type="region of interest" description="Disordered" evidence="7">
    <location>
        <begin position="209"/>
        <end position="229"/>
    </location>
</feature>
<feature type="domain" description="HTH myb-type" evidence="9">
    <location>
        <begin position="48"/>
        <end position="103"/>
    </location>
</feature>
<comment type="caution">
    <text evidence="10">The sequence shown here is derived from an EMBL/GenBank/DDBJ whole genome shotgun (WGS) entry which is preliminary data.</text>
</comment>
<feature type="domain" description="Myb-like" evidence="8">
    <location>
        <begin position="48"/>
        <end position="99"/>
    </location>
</feature>
<dbReference type="GO" id="GO:0000981">
    <property type="term" value="F:DNA-binding transcription factor activity, RNA polymerase II-specific"/>
    <property type="evidence" value="ECO:0007669"/>
    <property type="project" value="TreeGrafter"/>
</dbReference>
<feature type="region of interest" description="Disordered" evidence="7">
    <location>
        <begin position="1"/>
        <end position="57"/>
    </location>
</feature>
<organism evidence="10 11">
    <name type="scientific">Populus tomentosa</name>
    <name type="common">Chinese white poplar</name>
    <dbReference type="NCBI Taxonomy" id="118781"/>
    <lineage>
        <taxon>Eukaryota</taxon>
        <taxon>Viridiplantae</taxon>
        <taxon>Streptophyta</taxon>
        <taxon>Embryophyta</taxon>
        <taxon>Tracheophyta</taxon>
        <taxon>Spermatophyta</taxon>
        <taxon>Magnoliopsida</taxon>
        <taxon>eudicotyledons</taxon>
        <taxon>Gunneridae</taxon>
        <taxon>Pentapetalae</taxon>
        <taxon>rosids</taxon>
        <taxon>fabids</taxon>
        <taxon>Malpighiales</taxon>
        <taxon>Salicaceae</taxon>
        <taxon>Saliceae</taxon>
        <taxon>Populus</taxon>
    </lineage>
</organism>
<feature type="domain" description="Myb-like" evidence="8">
    <location>
        <begin position="154"/>
        <end position="194"/>
    </location>
</feature>
<protein>
    <submittedName>
        <fullName evidence="10">Uncharacterized protein</fullName>
    </submittedName>
</protein>
<feature type="domain" description="HTH myb-type" evidence="9">
    <location>
        <begin position="154"/>
        <end position="198"/>
    </location>
</feature>
<reference evidence="10" key="1">
    <citation type="journal article" date="2020" name="bioRxiv">
        <title>Hybrid origin of Populus tomentosa Carr. identified through genome sequencing and phylogenomic analysis.</title>
        <authorList>
            <person name="An X."/>
            <person name="Gao K."/>
            <person name="Chen Z."/>
            <person name="Li J."/>
            <person name="Yang X."/>
            <person name="Yang X."/>
            <person name="Zhou J."/>
            <person name="Guo T."/>
            <person name="Zhao T."/>
            <person name="Huang S."/>
            <person name="Miao D."/>
            <person name="Khan W.U."/>
            <person name="Rao P."/>
            <person name="Ye M."/>
            <person name="Lei B."/>
            <person name="Liao W."/>
            <person name="Wang J."/>
            <person name="Ji L."/>
            <person name="Li Y."/>
            <person name="Guo B."/>
            <person name="Mustafa N.S."/>
            <person name="Li S."/>
            <person name="Yun Q."/>
            <person name="Keller S.R."/>
            <person name="Mao J."/>
            <person name="Zhang R."/>
            <person name="Strauss S.H."/>
        </authorList>
    </citation>
    <scope>NUCLEOTIDE SEQUENCE</scope>
    <source>
        <strain evidence="10">GM15</strain>
        <tissue evidence="10">Leaf</tissue>
    </source>
</reference>
<dbReference type="EMBL" id="JAAWWB010000019">
    <property type="protein sequence ID" value="KAG6760150.1"/>
    <property type="molecule type" value="Genomic_DNA"/>
</dbReference>
<feature type="region of interest" description="Disordered" evidence="7">
    <location>
        <begin position="245"/>
        <end position="282"/>
    </location>
</feature>
<dbReference type="Pfam" id="PF00249">
    <property type="entry name" value="Myb_DNA-binding"/>
    <property type="match status" value="2"/>
</dbReference>
<feature type="compositionally biased region" description="Gly residues" evidence="7">
    <location>
        <begin position="28"/>
        <end position="49"/>
    </location>
</feature>
<keyword evidence="3" id="KW-0805">Transcription regulation</keyword>
<feature type="compositionally biased region" description="Polar residues" evidence="7">
    <location>
        <begin position="1"/>
        <end position="10"/>
    </location>
</feature>
<evidence type="ECO:0000256" key="1">
    <source>
        <dbReference type="ARBA" id="ARBA00004123"/>
    </source>
</evidence>
<evidence type="ECO:0000256" key="3">
    <source>
        <dbReference type="ARBA" id="ARBA00023015"/>
    </source>
</evidence>
<evidence type="ECO:0000259" key="8">
    <source>
        <dbReference type="PROSITE" id="PS50090"/>
    </source>
</evidence>
<keyword evidence="2" id="KW-0677">Repeat</keyword>
<sequence>MQNQTENNNDAMRLTEGERENQMDSPTGGDGGAESGELGGGSGGSGGTNGKVKGPWSPEEDAVLSQLVSKFGARNWSLIARGIPGRSGKSCRLRWCNQLDPCLKRKPFTAVVIHGLKKMPDFSASVQLVLLSKLVARVKAYRLAQSERCRCVFDEEDRIIIAAHTKHGNKWAAIARLLPGRTDNSIKNHWNSTLRRRWADLVRLKPGASDVMEDGSNERTRASSEETLSVCDVNSSLPVEVRDVTMDDQPSQHEDKAQTDNIPQTNEVNFASEPNGNPTLPRPVARVSAFKVYNPLNDPKLGSGLSRTIPTRGCMVQTPKPDSGSCKILEDVHCEPLVPSRCGYGCCATPSGGHPPSSLLGPEFVEYEEPPPFSSQELISIATDLNNIAWIKSGLENSSTGIPSNAASYRMSQGTSVGSQMGVSEQNLRNGHMHFEEGRNKLMGTIAGTISTQMPA</sequence>
<dbReference type="AlphaFoldDB" id="A0A8X7ZB26"/>
<evidence type="ECO:0000259" key="9">
    <source>
        <dbReference type="PROSITE" id="PS51294"/>
    </source>
</evidence>
<keyword evidence="4" id="KW-0238">DNA-binding</keyword>
<dbReference type="PANTHER" id="PTHR45614">
    <property type="entry name" value="MYB PROTEIN-RELATED"/>
    <property type="match status" value="1"/>
</dbReference>
<dbReference type="CDD" id="cd00167">
    <property type="entry name" value="SANT"/>
    <property type="match status" value="2"/>
</dbReference>
<keyword evidence="11" id="KW-1185">Reference proteome</keyword>
<dbReference type="InterPro" id="IPR017930">
    <property type="entry name" value="Myb_dom"/>
</dbReference>
<comment type="subcellular location">
    <subcellularLocation>
        <location evidence="1">Nucleus</location>
    </subcellularLocation>
</comment>
<keyword evidence="6" id="KW-0539">Nucleus</keyword>
<feature type="compositionally biased region" description="Basic and acidic residues" evidence="7">
    <location>
        <begin position="245"/>
        <end position="258"/>
    </location>
</feature>
<dbReference type="InterPro" id="IPR050560">
    <property type="entry name" value="MYB_TF"/>
</dbReference>
<keyword evidence="5" id="KW-0804">Transcription</keyword>
<dbReference type="GO" id="GO:0000978">
    <property type="term" value="F:RNA polymerase II cis-regulatory region sequence-specific DNA binding"/>
    <property type="evidence" value="ECO:0007669"/>
    <property type="project" value="TreeGrafter"/>
</dbReference>
<evidence type="ECO:0000256" key="7">
    <source>
        <dbReference type="SAM" id="MobiDB-lite"/>
    </source>
</evidence>
<gene>
    <name evidence="10" type="ORF">POTOM_036651</name>
</gene>
<dbReference type="FunFam" id="1.10.10.60:FF:000060">
    <property type="entry name" value="MYB transcription factor"/>
    <property type="match status" value="1"/>
</dbReference>
<dbReference type="PROSITE" id="PS50090">
    <property type="entry name" value="MYB_LIKE"/>
    <property type="match status" value="2"/>
</dbReference>